<dbReference type="GO" id="GO:0003677">
    <property type="term" value="F:DNA binding"/>
    <property type="evidence" value="ECO:0007669"/>
    <property type="project" value="UniProtKB-KW"/>
</dbReference>
<dbReference type="Gene3D" id="1.10.1660.10">
    <property type="match status" value="1"/>
</dbReference>
<accession>A0A6M0H7K8</accession>
<dbReference type="RefSeq" id="WP_199870593.1">
    <property type="nucleotide sequence ID" value="NZ_JAAGPU010000031.1"/>
</dbReference>
<dbReference type="Pfam" id="PF06445">
    <property type="entry name" value="GyrI-like"/>
    <property type="match status" value="1"/>
</dbReference>
<dbReference type="SMART" id="SM00422">
    <property type="entry name" value="HTH_MERR"/>
    <property type="match status" value="1"/>
</dbReference>
<keyword evidence="4" id="KW-0804">Transcription</keyword>
<evidence type="ECO:0000313" key="8">
    <source>
        <dbReference type="Proteomes" id="UP000481872"/>
    </source>
</evidence>
<dbReference type="AlphaFoldDB" id="A0A6M0H7K8"/>
<dbReference type="PROSITE" id="PS50937">
    <property type="entry name" value="HTH_MERR_2"/>
    <property type="match status" value="1"/>
</dbReference>
<evidence type="ECO:0000313" key="7">
    <source>
        <dbReference type="EMBL" id="NEU06023.1"/>
    </source>
</evidence>
<dbReference type="PANTHER" id="PTHR30204:SF69">
    <property type="entry name" value="MERR-FAMILY TRANSCRIPTIONAL REGULATOR"/>
    <property type="match status" value="1"/>
</dbReference>
<dbReference type="GO" id="GO:0003700">
    <property type="term" value="F:DNA-binding transcription factor activity"/>
    <property type="evidence" value="ECO:0007669"/>
    <property type="project" value="InterPro"/>
</dbReference>
<dbReference type="PANTHER" id="PTHR30204">
    <property type="entry name" value="REDOX-CYCLING DRUG-SENSING TRANSCRIPTIONAL ACTIVATOR SOXR"/>
    <property type="match status" value="1"/>
</dbReference>
<feature type="domain" description="HTH merR-type" evidence="6">
    <location>
        <begin position="4"/>
        <end position="72"/>
    </location>
</feature>
<keyword evidence="2" id="KW-0805">Transcription regulation</keyword>
<evidence type="ECO:0000256" key="3">
    <source>
        <dbReference type="ARBA" id="ARBA00023125"/>
    </source>
</evidence>
<dbReference type="Proteomes" id="UP000481872">
    <property type="component" value="Unassembled WGS sequence"/>
</dbReference>
<dbReference type="InterPro" id="IPR011256">
    <property type="entry name" value="Reg_factor_effector_dom_sf"/>
</dbReference>
<reference evidence="7 8" key="1">
    <citation type="submission" date="2020-02" db="EMBL/GenBank/DDBJ databases">
        <title>Genome assembly of a novel Clostridium senegalense strain.</title>
        <authorList>
            <person name="Gupta T.B."/>
            <person name="Jauregui R."/>
            <person name="Maclean P."/>
            <person name="Nawarathana A."/>
            <person name="Brightwell G."/>
        </authorList>
    </citation>
    <scope>NUCLEOTIDE SEQUENCE [LARGE SCALE GENOMIC DNA]</scope>
    <source>
        <strain evidence="7 8">AGRFS4</strain>
    </source>
</reference>
<evidence type="ECO:0000256" key="4">
    <source>
        <dbReference type="ARBA" id="ARBA00023163"/>
    </source>
</evidence>
<dbReference type="InterPro" id="IPR009061">
    <property type="entry name" value="DNA-bd_dom_put_sf"/>
</dbReference>
<proteinExistence type="predicted"/>
<sequence length="270" mass="32314">MKDYYKIGEISKIYGIGRDSLMYYEELGILKPIRDTNGYRLYSISDIWKLNLIKELRTLNFSMKKIKDYIDNRNIEITKEVLKEEIHIIDKQIKDLSKQKENIINRLNNIDNVVNGCELYTIKVVYMNERKALKLNGDISRDEDVDFLVKKLQKKFEEKFYVLGNKNIGAIYDLNQLKENIYNQYKSVFCLLEDKEKSYNLLLEKGYYVTYSYRGAYCTNKEHLPKILEFIKENNYKIKSEPIEIYKIDVHETSLDNEYITEIQFPVEKY</sequence>
<evidence type="ECO:0000256" key="1">
    <source>
        <dbReference type="ARBA" id="ARBA00022491"/>
    </source>
</evidence>
<dbReference type="Gene3D" id="3.20.80.10">
    <property type="entry name" value="Regulatory factor, effector binding domain"/>
    <property type="match status" value="1"/>
</dbReference>
<keyword evidence="8" id="KW-1185">Reference proteome</keyword>
<evidence type="ECO:0000256" key="5">
    <source>
        <dbReference type="SAM" id="Coils"/>
    </source>
</evidence>
<protein>
    <submittedName>
        <fullName evidence="7">MerR family transcriptional regulator</fullName>
    </submittedName>
</protein>
<dbReference type="CDD" id="cd00592">
    <property type="entry name" value="HTH_MerR-like"/>
    <property type="match status" value="1"/>
</dbReference>
<evidence type="ECO:0000256" key="2">
    <source>
        <dbReference type="ARBA" id="ARBA00023015"/>
    </source>
</evidence>
<organism evidence="7 8">
    <name type="scientific">Clostridium senegalense</name>
    <dbReference type="NCBI Taxonomy" id="1465809"/>
    <lineage>
        <taxon>Bacteria</taxon>
        <taxon>Bacillati</taxon>
        <taxon>Bacillota</taxon>
        <taxon>Clostridia</taxon>
        <taxon>Eubacteriales</taxon>
        <taxon>Clostridiaceae</taxon>
        <taxon>Clostridium</taxon>
    </lineage>
</organism>
<dbReference type="InterPro" id="IPR029442">
    <property type="entry name" value="GyrI-like"/>
</dbReference>
<name>A0A6M0H7K8_9CLOT</name>
<feature type="coiled-coil region" evidence="5">
    <location>
        <begin position="79"/>
        <end position="113"/>
    </location>
</feature>
<dbReference type="SUPFAM" id="SSF46955">
    <property type="entry name" value="Putative DNA-binding domain"/>
    <property type="match status" value="1"/>
</dbReference>
<keyword evidence="3" id="KW-0238">DNA-binding</keyword>
<dbReference type="InterPro" id="IPR000551">
    <property type="entry name" value="MerR-type_HTH_dom"/>
</dbReference>
<comment type="caution">
    <text evidence="7">The sequence shown here is derived from an EMBL/GenBank/DDBJ whole genome shotgun (WGS) entry which is preliminary data.</text>
</comment>
<dbReference type="Pfam" id="PF13411">
    <property type="entry name" value="MerR_1"/>
    <property type="match status" value="1"/>
</dbReference>
<gene>
    <name evidence="7" type="ORF">G3M99_14400</name>
</gene>
<dbReference type="EMBL" id="JAAGPU010000031">
    <property type="protein sequence ID" value="NEU06023.1"/>
    <property type="molecule type" value="Genomic_DNA"/>
</dbReference>
<dbReference type="SMART" id="SM00871">
    <property type="entry name" value="AraC_E_bind"/>
    <property type="match status" value="1"/>
</dbReference>
<dbReference type="InterPro" id="IPR010499">
    <property type="entry name" value="AraC_E-bd"/>
</dbReference>
<dbReference type="SUPFAM" id="SSF55136">
    <property type="entry name" value="Probable bacterial effector-binding domain"/>
    <property type="match status" value="1"/>
</dbReference>
<keyword evidence="5" id="KW-0175">Coiled coil</keyword>
<evidence type="ECO:0000259" key="6">
    <source>
        <dbReference type="PROSITE" id="PS50937"/>
    </source>
</evidence>
<dbReference type="InterPro" id="IPR047057">
    <property type="entry name" value="MerR_fam"/>
</dbReference>
<keyword evidence="1" id="KW-0678">Repressor</keyword>